<dbReference type="Proteomes" id="UP000524246">
    <property type="component" value="Unassembled WGS sequence"/>
</dbReference>
<dbReference type="PIRSF" id="PIRSF036542">
    <property type="entry name" value="SpmA_SpmB"/>
    <property type="match status" value="1"/>
</dbReference>
<organism evidence="3 4">
    <name type="scientific">SAR324 cluster bacterium</name>
    <dbReference type="NCBI Taxonomy" id="2024889"/>
    <lineage>
        <taxon>Bacteria</taxon>
        <taxon>Deltaproteobacteria</taxon>
        <taxon>SAR324 cluster</taxon>
    </lineage>
</organism>
<dbReference type="InterPro" id="IPR011415">
    <property type="entry name" value="SpmA_SpmB"/>
</dbReference>
<keyword evidence="1" id="KW-0472">Membrane</keyword>
<evidence type="ECO:0000313" key="3">
    <source>
        <dbReference type="EMBL" id="NMC62012.1"/>
    </source>
</evidence>
<keyword evidence="1" id="KW-1133">Transmembrane helix</keyword>
<comment type="caution">
    <text evidence="3">The sequence shown here is derived from an EMBL/GenBank/DDBJ whole genome shotgun (WGS) entry which is preliminary data.</text>
</comment>
<dbReference type="EMBL" id="JAAZON010000099">
    <property type="protein sequence ID" value="NMC62012.1"/>
    <property type="molecule type" value="Genomic_DNA"/>
</dbReference>
<feature type="transmembrane region" description="Helical" evidence="1">
    <location>
        <begin position="12"/>
        <end position="31"/>
    </location>
</feature>
<dbReference type="InterPro" id="IPR052549">
    <property type="entry name" value="SpmB"/>
</dbReference>
<feature type="transmembrane region" description="Helical" evidence="1">
    <location>
        <begin position="276"/>
        <end position="294"/>
    </location>
</feature>
<feature type="transmembrane region" description="Helical" evidence="1">
    <location>
        <begin position="314"/>
        <end position="332"/>
    </location>
</feature>
<proteinExistence type="predicted"/>
<feature type="transmembrane region" description="Helical" evidence="1">
    <location>
        <begin position="245"/>
        <end position="264"/>
    </location>
</feature>
<gene>
    <name evidence="3" type="ORF">GYA55_02465</name>
</gene>
<feature type="transmembrane region" description="Helical" evidence="1">
    <location>
        <begin position="387"/>
        <end position="410"/>
    </location>
</feature>
<accession>A0A7X9FPP8</accession>
<keyword evidence="1" id="KW-0812">Transmembrane</keyword>
<feature type="transmembrane region" description="Helical" evidence="1">
    <location>
        <begin position="176"/>
        <end position="199"/>
    </location>
</feature>
<evidence type="ECO:0000313" key="4">
    <source>
        <dbReference type="Proteomes" id="UP000524246"/>
    </source>
</evidence>
<feature type="transmembrane region" description="Helical" evidence="1">
    <location>
        <begin position="51"/>
        <end position="78"/>
    </location>
</feature>
<reference evidence="3 4" key="1">
    <citation type="journal article" date="2020" name="Biotechnol. Biofuels">
        <title>New insights from the biogas microbiome by comprehensive genome-resolved metagenomics of nearly 1600 species originating from multiple anaerobic digesters.</title>
        <authorList>
            <person name="Campanaro S."/>
            <person name="Treu L."/>
            <person name="Rodriguez-R L.M."/>
            <person name="Kovalovszki A."/>
            <person name="Ziels R.M."/>
            <person name="Maus I."/>
            <person name="Zhu X."/>
            <person name="Kougias P.G."/>
            <person name="Basile A."/>
            <person name="Luo G."/>
            <person name="Schluter A."/>
            <person name="Konstantinidis K.T."/>
            <person name="Angelidaki I."/>
        </authorList>
    </citation>
    <scope>NUCLEOTIDE SEQUENCE [LARGE SCALE GENOMIC DNA]</scope>
    <source>
        <strain evidence="3">AS27yjCOA_65</strain>
    </source>
</reference>
<protein>
    <submittedName>
        <fullName evidence="3">Spore maturation protein</fullName>
    </submittedName>
</protein>
<dbReference type="Pfam" id="PF07670">
    <property type="entry name" value="Gate"/>
    <property type="match status" value="2"/>
</dbReference>
<dbReference type="GO" id="GO:0005886">
    <property type="term" value="C:plasma membrane"/>
    <property type="evidence" value="ECO:0007669"/>
    <property type="project" value="TreeGrafter"/>
</dbReference>
<dbReference type="PANTHER" id="PTHR35793:SF2">
    <property type="entry name" value="INNER MEMBRANE PROTEIN YJIG"/>
    <property type="match status" value="1"/>
</dbReference>
<feature type="transmembrane region" description="Helical" evidence="1">
    <location>
        <begin position="422"/>
        <end position="444"/>
    </location>
</feature>
<sequence>MENRNSTDRLSAMSVVIVIFIGGAVLCAAATGSMREISDASFNAAKDAVSLAISLIGIMALWLGLVRILEVGGFMHTLARFLHPVMAKLFPEIPREHPAMSAMVLNISANMLGLGNAATPLGIKAMTELNRINPIQGTATNAMCLFVALHTSSITLFPLGTIGVRAAAGAQNPANIFLPTLISSIIATVSGCAIAMFLAKRDKGYIDEVASTKLDIEFQVQEEQKETPLQDFSSLKQETNSKRKFVAFALILLLFFTMLARALNTESLISFLRDDLLSYWLIPILMLLILSYGLYTGVKLYEAVTDGAKQGFEVAIRIIPFLVIILVSIAMFRASGAMDFVAQILAPFTTMIGMPAEVLPMALVRPLSGSGAFAIMSSIVQQDPNSYSAFLASVIQGAMDTTFYIVAIYFGAVKVSRVRHAIIAGLSADIIGIIAACFVSAFFWGL</sequence>
<dbReference type="AlphaFoldDB" id="A0A7X9FPP8"/>
<dbReference type="InterPro" id="IPR011642">
    <property type="entry name" value="Gate_dom"/>
</dbReference>
<feature type="transmembrane region" description="Helical" evidence="1">
    <location>
        <begin position="139"/>
        <end position="164"/>
    </location>
</feature>
<feature type="domain" description="Nucleoside transporter/FeoB GTPase Gate" evidence="2">
    <location>
        <begin position="53"/>
        <end position="159"/>
    </location>
</feature>
<dbReference type="PANTHER" id="PTHR35793">
    <property type="entry name" value="INNER MEMBRANE PROTEIN YJIG"/>
    <property type="match status" value="1"/>
</dbReference>
<evidence type="ECO:0000256" key="1">
    <source>
        <dbReference type="SAM" id="Phobius"/>
    </source>
</evidence>
<feature type="domain" description="Nucleoside transporter/FeoB GTPase Gate" evidence="2">
    <location>
        <begin position="315"/>
        <end position="413"/>
    </location>
</feature>
<name>A0A7X9FPP8_9DELT</name>
<evidence type="ECO:0000259" key="2">
    <source>
        <dbReference type="Pfam" id="PF07670"/>
    </source>
</evidence>